<proteinExistence type="inferred from homology"/>
<dbReference type="EMBL" id="JALJAT010000004">
    <property type="protein sequence ID" value="KAK4470959.1"/>
    <property type="molecule type" value="Genomic_DNA"/>
</dbReference>
<evidence type="ECO:0000256" key="1">
    <source>
        <dbReference type="ARBA" id="ARBA00006190"/>
    </source>
</evidence>
<dbReference type="InterPro" id="IPR005024">
    <property type="entry name" value="Snf7_fam"/>
</dbReference>
<evidence type="ECO:0000313" key="3">
    <source>
        <dbReference type="Proteomes" id="UP001292079"/>
    </source>
</evidence>
<keyword evidence="3" id="KW-1185">Reference proteome</keyword>
<gene>
    <name evidence="2" type="ORF">MN116_005661</name>
</gene>
<dbReference type="Proteomes" id="UP001292079">
    <property type="component" value="Unassembled WGS sequence"/>
</dbReference>
<evidence type="ECO:0000313" key="2">
    <source>
        <dbReference type="EMBL" id="KAK4470959.1"/>
    </source>
</evidence>
<protein>
    <submittedName>
        <fullName evidence="2">Uncharacterized protein</fullName>
    </submittedName>
</protein>
<dbReference type="Gene3D" id="6.10.140.1230">
    <property type="match status" value="1"/>
</dbReference>
<accession>A0AAE1ZCL5</accession>
<dbReference type="AlphaFoldDB" id="A0AAE1ZCL5"/>
<comment type="caution">
    <text evidence="2">The sequence shown here is derived from an EMBL/GenBank/DDBJ whole genome shotgun (WGS) entry which is preliminary data.</text>
</comment>
<name>A0AAE1ZCL5_SCHME</name>
<organism evidence="2 3">
    <name type="scientific">Schistosoma mekongi</name>
    <name type="common">Parasitic worm</name>
    <dbReference type="NCBI Taxonomy" id="38744"/>
    <lineage>
        <taxon>Eukaryota</taxon>
        <taxon>Metazoa</taxon>
        <taxon>Spiralia</taxon>
        <taxon>Lophotrochozoa</taxon>
        <taxon>Platyhelminthes</taxon>
        <taxon>Trematoda</taxon>
        <taxon>Digenea</taxon>
        <taxon>Strigeidida</taxon>
        <taxon>Schistosomatoidea</taxon>
        <taxon>Schistosomatidae</taxon>
        <taxon>Schistosoma</taxon>
    </lineage>
</organism>
<reference evidence="2" key="2">
    <citation type="journal article" date="2023" name="Infect Dis Poverty">
        <title>Chromosome-scale genome of the human blood fluke Schistosoma mekongi and its implications for public health.</title>
        <authorList>
            <person name="Zhou M."/>
            <person name="Xu L."/>
            <person name="Xu D."/>
            <person name="Chen W."/>
            <person name="Khan J."/>
            <person name="Hu Y."/>
            <person name="Huang H."/>
            <person name="Wei H."/>
            <person name="Zhang Y."/>
            <person name="Chusongsang P."/>
            <person name="Tanasarnprasert K."/>
            <person name="Hu X."/>
            <person name="Limpanont Y."/>
            <person name="Lv Z."/>
        </authorList>
    </citation>
    <scope>NUCLEOTIDE SEQUENCE</scope>
    <source>
        <strain evidence="2">LV_2022a</strain>
    </source>
</reference>
<comment type="similarity">
    <text evidence="1">Belongs to the SNF7 family.</text>
</comment>
<dbReference type="PANTHER" id="PTHR10476">
    <property type="entry name" value="CHARGED MULTIVESICULAR BODY PROTEIN"/>
    <property type="match status" value="1"/>
</dbReference>
<dbReference type="GO" id="GO:0007034">
    <property type="term" value="P:vacuolar transport"/>
    <property type="evidence" value="ECO:0007669"/>
    <property type="project" value="InterPro"/>
</dbReference>
<reference evidence="2" key="1">
    <citation type="submission" date="2022-04" db="EMBL/GenBank/DDBJ databases">
        <authorList>
            <person name="Xu L."/>
            <person name="Lv Z."/>
        </authorList>
    </citation>
    <scope>NUCLEOTIDE SEQUENCE</scope>
    <source>
        <strain evidence="2">LV_2022a</strain>
    </source>
</reference>
<sequence>MDRFAKRCAKEEIRSKNLLKAAIKKGDHENARIHAENAIRHKHTATSYLKLAARIDAVVSRVQAAITSKCFTESIRTVVVCMENASRSMDMEKIEVRTSFISLDSRVLSLVIEDSGVA</sequence>